<sequence length="219" mass="23822">MSTVTNTTNTTSAGAAGAAVNPGAKLDKDAFMKLLLVELQFQDPTDPMDSDKMLTQTSQLAALETQENTNLMMEKLATQMGNSMNMYAVSAVGKMASLGFNAVSLDATGEAKFEVYFGKEIHSGQLFIKDSSGNLVRTVELEAGKKGVLAFEWDGTNESGEAMKEGYYSVTAEYLDTDLEQQTTQFGIYPVESVRFEDGEALIKLGSSYVPLEYVIEFF</sequence>
<dbReference type="Pfam" id="PF13860">
    <property type="entry name" value="FlgD_ig"/>
    <property type="match status" value="1"/>
</dbReference>
<dbReference type="NCBIfam" id="NF009452">
    <property type="entry name" value="PRK12812.1"/>
    <property type="match status" value="1"/>
</dbReference>
<comment type="function">
    <text evidence="4 5">Required for flagellar hook formation. May act as a scaffolding protein.</text>
</comment>
<evidence type="ECO:0000256" key="1">
    <source>
        <dbReference type="ARBA" id="ARBA00010577"/>
    </source>
</evidence>
<keyword evidence="7" id="KW-0969">Cilium</keyword>
<gene>
    <name evidence="7" type="ORF">JWV37_04900</name>
</gene>
<dbReference type="RefSeq" id="WP_205458655.1">
    <property type="nucleotide sequence ID" value="NZ_JAFHKK010000007.1"/>
</dbReference>
<dbReference type="Gene3D" id="2.60.40.4070">
    <property type="match status" value="1"/>
</dbReference>
<evidence type="ECO:0000256" key="4">
    <source>
        <dbReference type="ARBA" id="ARBA00024746"/>
    </source>
</evidence>
<protein>
    <recommendedName>
        <fullName evidence="2 5">Basal-body rod modification protein FlgD</fullName>
    </recommendedName>
</protein>
<evidence type="ECO:0000256" key="5">
    <source>
        <dbReference type="RuleBase" id="RU362076"/>
    </source>
</evidence>
<keyword evidence="7" id="KW-0282">Flagellum</keyword>
<dbReference type="Proteomes" id="UP000703590">
    <property type="component" value="Unassembled WGS sequence"/>
</dbReference>
<name>A0ABS2WR69_9BACT</name>
<reference evidence="8" key="1">
    <citation type="submission" date="2021-02" db="EMBL/GenBank/DDBJ databases">
        <title>Sulfurospirillum tamanensis sp. nov.</title>
        <authorList>
            <person name="Merkel A.Y."/>
        </authorList>
    </citation>
    <scope>NUCLEOTIDE SEQUENCE [LARGE SCALE GENOMIC DNA]</scope>
    <source>
        <strain evidence="8">T05b</strain>
    </source>
</reference>
<dbReference type="Pfam" id="PF03963">
    <property type="entry name" value="FlgD"/>
    <property type="match status" value="1"/>
</dbReference>
<evidence type="ECO:0000313" key="8">
    <source>
        <dbReference type="Proteomes" id="UP000703590"/>
    </source>
</evidence>
<comment type="caution">
    <text evidence="7">The sequence shown here is derived from an EMBL/GenBank/DDBJ whole genome shotgun (WGS) entry which is preliminary data.</text>
</comment>
<organism evidence="7 8">
    <name type="scientific">Sulfurospirillum tamanense</name>
    <dbReference type="NCBI Taxonomy" id="2813362"/>
    <lineage>
        <taxon>Bacteria</taxon>
        <taxon>Pseudomonadati</taxon>
        <taxon>Campylobacterota</taxon>
        <taxon>Epsilonproteobacteria</taxon>
        <taxon>Campylobacterales</taxon>
        <taxon>Sulfurospirillaceae</taxon>
        <taxon>Sulfurospirillum</taxon>
    </lineage>
</organism>
<dbReference type="InterPro" id="IPR025965">
    <property type="entry name" value="FlgD/Vpr_Ig-like"/>
</dbReference>
<keyword evidence="8" id="KW-1185">Reference proteome</keyword>
<evidence type="ECO:0000313" key="7">
    <source>
        <dbReference type="EMBL" id="MBN2964108.1"/>
    </source>
</evidence>
<keyword evidence="7" id="KW-0966">Cell projection</keyword>
<keyword evidence="3 5" id="KW-1005">Bacterial flagellum biogenesis</keyword>
<dbReference type="EMBL" id="JAFHKK010000007">
    <property type="protein sequence ID" value="MBN2964108.1"/>
    <property type="molecule type" value="Genomic_DNA"/>
</dbReference>
<dbReference type="InterPro" id="IPR005648">
    <property type="entry name" value="FlgD"/>
</dbReference>
<reference evidence="7 8" key="2">
    <citation type="submission" date="2021-02" db="EMBL/GenBank/DDBJ databases">
        <title>Sulfurospirillum tamanensis sp. nov.</title>
        <authorList>
            <person name="Frolova A."/>
            <person name="Merkel A."/>
            <person name="Slobodkin A."/>
        </authorList>
    </citation>
    <scope>NUCLEOTIDE SEQUENCE [LARGE SCALE GENOMIC DNA]</scope>
    <source>
        <strain evidence="7 8">T05b</strain>
    </source>
</reference>
<proteinExistence type="inferred from homology"/>
<evidence type="ECO:0000256" key="3">
    <source>
        <dbReference type="ARBA" id="ARBA00022795"/>
    </source>
</evidence>
<reference evidence="7 8" key="3">
    <citation type="submission" date="2021-02" db="EMBL/GenBank/DDBJ databases">
        <authorList>
            <person name="Merkel A.Y."/>
        </authorList>
    </citation>
    <scope>NUCLEOTIDE SEQUENCE [LARGE SCALE GENOMIC DNA]</scope>
    <source>
        <strain evidence="7 8">T05b</strain>
    </source>
</reference>
<evidence type="ECO:0000259" key="6">
    <source>
        <dbReference type="Pfam" id="PF13860"/>
    </source>
</evidence>
<feature type="domain" description="FlgD/Vpr Ig-like" evidence="6">
    <location>
        <begin position="101"/>
        <end position="176"/>
    </location>
</feature>
<comment type="similarity">
    <text evidence="1 5">Belongs to the FlgD family.</text>
</comment>
<accession>A0ABS2WR69</accession>
<dbReference type="Gene3D" id="2.30.30.910">
    <property type="match status" value="1"/>
</dbReference>
<evidence type="ECO:0000256" key="2">
    <source>
        <dbReference type="ARBA" id="ARBA00016013"/>
    </source>
</evidence>